<gene>
    <name evidence="2" type="ORF">EI97DRAFT_9923</name>
</gene>
<dbReference type="RefSeq" id="XP_033658380.1">
    <property type="nucleotide sequence ID" value="XM_033803265.1"/>
</dbReference>
<protein>
    <submittedName>
        <fullName evidence="2">Uncharacterized protein</fullName>
    </submittedName>
</protein>
<feature type="compositionally biased region" description="Polar residues" evidence="1">
    <location>
        <begin position="154"/>
        <end position="164"/>
    </location>
</feature>
<feature type="region of interest" description="Disordered" evidence="1">
    <location>
        <begin position="42"/>
        <end position="62"/>
    </location>
</feature>
<name>A0A6A6JXP6_WESOR</name>
<sequence length="242" mass="26381">MTAHDFCIFAVPGCISPAYQRVEFESSLIILEFCSQLHVSSPPTTQAHPTPQHPKSTISVPTDNTRAYSNPNSLAYYHHLRICDWPALVAGGVKKRSLGGPSPHGSTHPLHCTLLIGCMGKERHVCLYPNKAKLSLHGQTPLCKDPVRDHQPVSNYRASSNSPAADNPVINGIKSSPEQDRTPGPGAAVGNTRRLMREGNRTTFRSPAALLPSRVLKVRRGWSACMPTTRHYAHAVQKEGDG</sequence>
<dbReference type="Proteomes" id="UP000800097">
    <property type="component" value="Unassembled WGS sequence"/>
</dbReference>
<dbReference type="EMBL" id="ML986484">
    <property type="protein sequence ID" value="KAF2280843.1"/>
    <property type="molecule type" value="Genomic_DNA"/>
</dbReference>
<reference evidence="2" key="1">
    <citation type="journal article" date="2020" name="Stud. Mycol.">
        <title>101 Dothideomycetes genomes: a test case for predicting lifestyles and emergence of pathogens.</title>
        <authorList>
            <person name="Haridas S."/>
            <person name="Albert R."/>
            <person name="Binder M."/>
            <person name="Bloem J."/>
            <person name="Labutti K."/>
            <person name="Salamov A."/>
            <person name="Andreopoulos B."/>
            <person name="Baker S."/>
            <person name="Barry K."/>
            <person name="Bills G."/>
            <person name="Bluhm B."/>
            <person name="Cannon C."/>
            <person name="Castanera R."/>
            <person name="Culley D."/>
            <person name="Daum C."/>
            <person name="Ezra D."/>
            <person name="Gonzalez J."/>
            <person name="Henrissat B."/>
            <person name="Kuo A."/>
            <person name="Liang C."/>
            <person name="Lipzen A."/>
            <person name="Lutzoni F."/>
            <person name="Magnuson J."/>
            <person name="Mondo S."/>
            <person name="Nolan M."/>
            <person name="Ohm R."/>
            <person name="Pangilinan J."/>
            <person name="Park H.-J."/>
            <person name="Ramirez L."/>
            <person name="Alfaro M."/>
            <person name="Sun H."/>
            <person name="Tritt A."/>
            <person name="Yoshinaga Y."/>
            <person name="Zwiers L.-H."/>
            <person name="Turgeon B."/>
            <person name="Goodwin S."/>
            <person name="Spatafora J."/>
            <person name="Crous P."/>
            <person name="Grigoriev I."/>
        </authorList>
    </citation>
    <scope>NUCLEOTIDE SEQUENCE</scope>
    <source>
        <strain evidence="2">CBS 379.55</strain>
    </source>
</reference>
<evidence type="ECO:0000256" key="1">
    <source>
        <dbReference type="SAM" id="MobiDB-lite"/>
    </source>
</evidence>
<proteinExistence type="predicted"/>
<evidence type="ECO:0000313" key="2">
    <source>
        <dbReference type="EMBL" id="KAF2280843.1"/>
    </source>
</evidence>
<dbReference type="AlphaFoldDB" id="A0A6A6JXP6"/>
<keyword evidence="3" id="KW-1185">Reference proteome</keyword>
<feature type="compositionally biased region" description="Low complexity" evidence="1">
    <location>
        <begin position="42"/>
        <end position="54"/>
    </location>
</feature>
<dbReference type="GeneID" id="54556440"/>
<organism evidence="2 3">
    <name type="scientific">Westerdykella ornata</name>
    <dbReference type="NCBI Taxonomy" id="318751"/>
    <lineage>
        <taxon>Eukaryota</taxon>
        <taxon>Fungi</taxon>
        <taxon>Dikarya</taxon>
        <taxon>Ascomycota</taxon>
        <taxon>Pezizomycotina</taxon>
        <taxon>Dothideomycetes</taxon>
        <taxon>Pleosporomycetidae</taxon>
        <taxon>Pleosporales</taxon>
        <taxon>Sporormiaceae</taxon>
        <taxon>Westerdykella</taxon>
    </lineage>
</organism>
<feature type="region of interest" description="Disordered" evidence="1">
    <location>
        <begin position="154"/>
        <end position="191"/>
    </location>
</feature>
<accession>A0A6A6JXP6</accession>
<evidence type="ECO:0000313" key="3">
    <source>
        <dbReference type="Proteomes" id="UP000800097"/>
    </source>
</evidence>